<sequence length="54" mass="5819">MLVVGMIVQRRGWLWMGNLSAICVVAATLAIIATHTGQRKLLAAHGVNILFVGF</sequence>
<evidence type="ECO:0000313" key="3">
    <source>
        <dbReference type="Proteomes" id="UP000315295"/>
    </source>
</evidence>
<comment type="caution">
    <text evidence="2">The sequence shown here is derived from an EMBL/GenBank/DDBJ whole genome shotgun (WGS) entry which is preliminary data.</text>
</comment>
<accession>A0A540M1R9</accession>
<protein>
    <submittedName>
        <fullName evidence="2">Uncharacterized protein</fullName>
    </submittedName>
</protein>
<evidence type="ECO:0000256" key="1">
    <source>
        <dbReference type="SAM" id="Phobius"/>
    </source>
</evidence>
<keyword evidence="1" id="KW-0812">Transmembrane</keyword>
<keyword evidence="1" id="KW-1133">Transmembrane helix</keyword>
<keyword evidence="3" id="KW-1185">Reference proteome</keyword>
<feature type="transmembrane region" description="Helical" evidence="1">
    <location>
        <begin position="12"/>
        <end position="33"/>
    </location>
</feature>
<gene>
    <name evidence="2" type="ORF">C1H46_021693</name>
</gene>
<dbReference type="EMBL" id="VIEB01000388">
    <property type="protein sequence ID" value="TQD92700.1"/>
    <property type="molecule type" value="Genomic_DNA"/>
</dbReference>
<evidence type="ECO:0000313" key="2">
    <source>
        <dbReference type="EMBL" id="TQD92700.1"/>
    </source>
</evidence>
<proteinExistence type="predicted"/>
<name>A0A540M1R9_MALBA</name>
<dbReference type="AlphaFoldDB" id="A0A540M1R9"/>
<dbReference type="Proteomes" id="UP000315295">
    <property type="component" value="Unassembled WGS sequence"/>
</dbReference>
<organism evidence="2 3">
    <name type="scientific">Malus baccata</name>
    <name type="common">Siberian crab apple</name>
    <name type="synonym">Pyrus baccata</name>
    <dbReference type="NCBI Taxonomy" id="106549"/>
    <lineage>
        <taxon>Eukaryota</taxon>
        <taxon>Viridiplantae</taxon>
        <taxon>Streptophyta</taxon>
        <taxon>Embryophyta</taxon>
        <taxon>Tracheophyta</taxon>
        <taxon>Spermatophyta</taxon>
        <taxon>Magnoliopsida</taxon>
        <taxon>eudicotyledons</taxon>
        <taxon>Gunneridae</taxon>
        <taxon>Pentapetalae</taxon>
        <taxon>rosids</taxon>
        <taxon>fabids</taxon>
        <taxon>Rosales</taxon>
        <taxon>Rosaceae</taxon>
        <taxon>Amygdaloideae</taxon>
        <taxon>Maleae</taxon>
        <taxon>Malus</taxon>
    </lineage>
</organism>
<keyword evidence="1" id="KW-0472">Membrane</keyword>
<reference evidence="2 3" key="1">
    <citation type="journal article" date="2019" name="G3 (Bethesda)">
        <title>Sequencing of a Wild Apple (Malus baccata) Genome Unravels the Differences Between Cultivated and Wild Apple Species Regarding Disease Resistance and Cold Tolerance.</title>
        <authorList>
            <person name="Chen X."/>
        </authorList>
    </citation>
    <scope>NUCLEOTIDE SEQUENCE [LARGE SCALE GENOMIC DNA]</scope>
    <source>
        <strain evidence="3">cv. Shandingzi</strain>
        <tissue evidence="2">Leaves</tissue>
    </source>
</reference>